<sequence>MTWSTLFKGDAATGRLPASSFGREWMKAPLKVGAVAPSSSGLARAITNGLSASDGPVIELGPGTGVFTSALLARGIPDSRIAAIEASSGFASALAARYPAATVICADAARIRHLNLFGVPANVVICGLPLLSMPHGKVFRILAGSFASLRPGGSFRLFTYGWRCPVPGAILDHLGIVTRRIAFVPFNIPPAWVYELRREKVAE</sequence>
<evidence type="ECO:0000259" key="1">
    <source>
        <dbReference type="Pfam" id="PF13649"/>
    </source>
</evidence>
<dbReference type="InterPro" id="IPR029063">
    <property type="entry name" value="SAM-dependent_MTases_sf"/>
</dbReference>
<keyword evidence="2" id="KW-0808">Transferase</keyword>
<keyword evidence="2" id="KW-0489">Methyltransferase</keyword>
<dbReference type="GO" id="GO:0008168">
    <property type="term" value="F:methyltransferase activity"/>
    <property type="evidence" value="ECO:0007669"/>
    <property type="project" value="UniProtKB-KW"/>
</dbReference>
<dbReference type="EMBL" id="JAPJZI010000001">
    <property type="protein sequence ID" value="MDA5397892.1"/>
    <property type="molecule type" value="Genomic_DNA"/>
</dbReference>
<proteinExistence type="predicted"/>
<keyword evidence="3" id="KW-1185">Reference proteome</keyword>
<dbReference type="Pfam" id="PF13649">
    <property type="entry name" value="Methyltransf_25"/>
    <property type="match status" value="1"/>
</dbReference>
<dbReference type="InterPro" id="IPR041698">
    <property type="entry name" value="Methyltransf_25"/>
</dbReference>
<dbReference type="GO" id="GO:0032259">
    <property type="term" value="P:methylation"/>
    <property type="evidence" value="ECO:0007669"/>
    <property type="project" value="UniProtKB-KW"/>
</dbReference>
<dbReference type="Proteomes" id="UP001151234">
    <property type="component" value="Unassembled WGS sequence"/>
</dbReference>
<name>A0A9X3UG31_9HYPH</name>
<gene>
    <name evidence="2" type="ORF">OQ273_04825</name>
</gene>
<evidence type="ECO:0000313" key="3">
    <source>
        <dbReference type="Proteomes" id="UP001151234"/>
    </source>
</evidence>
<protein>
    <submittedName>
        <fullName evidence="2">Phospholipid methyltransferase</fullName>
    </submittedName>
</protein>
<organism evidence="2 3">
    <name type="scientific">Hoeflea prorocentri</name>
    <dbReference type="NCBI Taxonomy" id="1922333"/>
    <lineage>
        <taxon>Bacteria</taxon>
        <taxon>Pseudomonadati</taxon>
        <taxon>Pseudomonadota</taxon>
        <taxon>Alphaproteobacteria</taxon>
        <taxon>Hyphomicrobiales</taxon>
        <taxon>Rhizobiaceae</taxon>
        <taxon>Hoeflea</taxon>
    </lineage>
</organism>
<comment type="caution">
    <text evidence="2">The sequence shown here is derived from an EMBL/GenBank/DDBJ whole genome shotgun (WGS) entry which is preliminary data.</text>
</comment>
<reference evidence="2" key="1">
    <citation type="submission" date="2022-11" db="EMBL/GenBank/DDBJ databases">
        <title>Draft genome sequence of Hoeflea poritis E7-10 and Hoeflea prorocentri PM5-8, separated from scleractinian coral Porites lutea and marine dinoflagellate.</title>
        <authorList>
            <person name="Zhang G."/>
            <person name="Wei Q."/>
            <person name="Cai L."/>
        </authorList>
    </citation>
    <scope>NUCLEOTIDE SEQUENCE</scope>
    <source>
        <strain evidence="2">PM5-8</strain>
    </source>
</reference>
<dbReference type="AlphaFoldDB" id="A0A9X3UG31"/>
<accession>A0A9X3UG31</accession>
<dbReference type="SUPFAM" id="SSF53335">
    <property type="entry name" value="S-adenosyl-L-methionine-dependent methyltransferases"/>
    <property type="match status" value="1"/>
</dbReference>
<dbReference type="Gene3D" id="3.40.50.150">
    <property type="entry name" value="Vaccinia Virus protein VP39"/>
    <property type="match status" value="1"/>
</dbReference>
<feature type="domain" description="Methyltransferase" evidence="1">
    <location>
        <begin position="57"/>
        <end position="153"/>
    </location>
</feature>
<dbReference type="RefSeq" id="WP_267989338.1">
    <property type="nucleotide sequence ID" value="NZ_JAPJZI010000001.1"/>
</dbReference>
<dbReference type="CDD" id="cd02440">
    <property type="entry name" value="AdoMet_MTases"/>
    <property type="match status" value="1"/>
</dbReference>
<evidence type="ECO:0000313" key="2">
    <source>
        <dbReference type="EMBL" id="MDA5397892.1"/>
    </source>
</evidence>